<evidence type="ECO:0000256" key="10">
    <source>
        <dbReference type="ARBA" id="ARBA00023163"/>
    </source>
</evidence>
<dbReference type="EMBL" id="LFXA01000002">
    <property type="protein sequence ID" value="KNB53485.1"/>
    <property type="molecule type" value="Genomic_DNA"/>
</dbReference>
<feature type="compositionally biased region" description="Basic and acidic residues" evidence="12">
    <location>
        <begin position="194"/>
        <end position="203"/>
    </location>
</feature>
<dbReference type="PATRIC" id="fig|1678637.3.peg.448"/>
<feature type="binding site" evidence="11">
    <location>
        <position position="60"/>
    </location>
    <ligand>
        <name>[4Fe-4S] cluster</name>
        <dbReference type="ChEBI" id="CHEBI:49883"/>
    </ligand>
</feature>
<dbReference type="GO" id="GO:0045454">
    <property type="term" value="P:cell redox homeostasis"/>
    <property type="evidence" value="ECO:0007669"/>
    <property type="project" value="TreeGrafter"/>
</dbReference>
<evidence type="ECO:0000256" key="5">
    <source>
        <dbReference type="ARBA" id="ARBA00023004"/>
    </source>
</evidence>
<reference evidence="15" key="1">
    <citation type="submission" date="2015-07" db="EMBL/GenBank/DDBJ databases">
        <title>Draft genome sequence of Streptomyces sp. CMAA 1322, a bacterium isolated from Caatinga biome, from dry forest semiarid of Brazil.</title>
        <authorList>
            <person name="Santos S.N."/>
            <person name="Gacesa R."/>
            <person name="Taketani R.G."/>
            <person name="Long P.F."/>
            <person name="Melo I.S."/>
        </authorList>
    </citation>
    <scope>NUCLEOTIDE SEQUENCE [LARGE SCALE GENOMIC DNA]</scope>
    <source>
        <strain evidence="15">CMAA 1322</strain>
    </source>
</reference>
<evidence type="ECO:0000256" key="12">
    <source>
        <dbReference type="SAM" id="MobiDB-lite"/>
    </source>
</evidence>
<keyword evidence="4 11" id="KW-0479">Metal-binding</keyword>
<evidence type="ECO:0000256" key="8">
    <source>
        <dbReference type="ARBA" id="ARBA00023125"/>
    </source>
</evidence>
<dbReference type="OrthoDB" id="3869337at2"/>
<dbReference type="PANTHER" id="PTHR38839">
    <property type="entry name" value="TRANSCRIPTIONAL REGULATOR WHID-RELATED"/>
    <property type="match status" value="1"/>
</dbReference>
<dbReference type="PROSITE" id="PS51674">
    <property type="entry name" value="4FE4S_WBL"/>
    <property type="match status" value="1"/>
</dbReference>
<keyword evidence="15" id="KW-1185">Reference proteome</keyword>
<evidence type="ECO:0000256" key="2">
    <source>
        <dbReference type="ARBA" id="ARBA00006597"/>
    </source>
</evidence>
<feature type="binding site" evidence="11">
    <location>
        <position position="57"/>
    </location>
    <ligand>
        <name>[4Fe-4S] cluster</name>
        <dbReference type="ChEBI" id="CHEBI:49883"/>
    </ligand>
</feature>
<dbReference type="GO" id="GO:0046872">
    <property type="term" value="F:metal ion binding"/>
    <property type="evidence" value="ECO:0007669"/>
    <property type="project" value="UniProtKB-KW"/>
</dbReference>
<keyword evidence="7 11" id="KW-0805">Transcription regulation</keyword>
<dbReference type="GO" id="GO:0047134">
    <property type="term" value="F:protein-disulfide reductase [NAD(P)H] activity"/>
    <property type="evidence" value="ECO:0007669"/>
    <property type="project" value="TreeGrafter"/>
</dbReference>
<dbReference type="Pfam" id="PF02467">
    <property type="entry name" value="Whib"/>
    <property type="match status" value="1"/>
</dbReference>
<dbReference type="InterPro" id="IPR003482">
    <property type="entry name" value="Whib"/>
</dbReference>
<comment type="PTM">
    <text evidence="11">Upon Fe-S cluster removal intramolecular disulfide bonds are formed.</text>
</comment>
<evidence type="ECO:0000256" key="1">
    <source>
        <dbReference type="ARBA" id="ARBA00004496"/>
    </source>
</evidence>
<evidence type="ECO:0000256" key="11">
    <source>
        <dbReference type="HAMAP-Rule" id="MF_01479"/>
    </source>
</evidence>
<comment type="PTM">
    <text evidence="11">The Fe-S cluster can be nitrosylated by nitric oxide (NO).</text>
</comment>
<dbReference type="GO" id="GO:0051539">
    <property type="term" value="F:4 iron, 4 sulfur cluster binding"/>
    <property type="evidence" value="ECO:0007669"/>
    <property type="project" value="UniProtKB-UniRule"/>
</dbReference>
<comment type="function">
    <text evidence="11">Acts as a transcriptional regulator. Probably redox-responsive. The apo- but not holo-form probably binds DNA.</text>
</comment>
<evidence type="ECO:0000256" key="6">
    <source>
        <dbReference type="ARBA" id="ARBA00023014"/>
    </source>
</evidence>
<comment type="similarity">
    <text evidence="2 11">Belongs to the WhiB family.</text>
</comment>
<dbReference type="GO" id="GO:0003677">
    <property type="term" value="F:DNA binding"/>
    <property type="evidence" value="ECO:0007669"/>
    <property type="project" value="UniProtKB-UniRule"/>
</dbReference>
<organism evidence="14 15">
    <name type="scientific">Streptomyces caatingaensis</name>
    <dbReference type="NCBI Taxonomy" id="1678637"/>
    <lineage>
        <taxon>Bacteria</taxon>
        <taxon>Bacillati</taxon>
        <taxon>Actinomycetota</taxon>
        <taxon>Actinomycetes</taxon>
        <taxon>Kitasatosporales</taxon>
        <taxon>Streptomycetaceae</taxon>
        <taxon>Streptomyces</taxon>
    </lineage>
</organism>
<dbReference type="HAMAP" id="MF_01479">
    <property type="entry name" value="WhiB"/>
    <property type="match status" value="1"/>
</dbReference>
<evidence type="ECO:0000256" key="9">
    <source>
        <dbReference type="ARBA" id="ARBA00023157"/>
    </source>
</evidence>
<dbReference type="GO" id="GO:0035731">
    <property type="term" value="F:dinitrosyl-iron complex binding"/>
    <property type="evidence" value="ECO:0007669"/>
    <property type="project" value="UniProtKB-UniRule"/>
</dbReference>
<dbReference type="STRING" id="1678637.AC230_02105"/>
<keyword evidence="6 11" id="KW-0411">Iron-sulfur</keyword>
<keyword evidence="10 11" id="KW-0804">Transcription</keyword>
<dbReference type="RefSeq" id="WP_053160940.1">
    <property type="nucleotide sequence ID" value="NZ_LFXA01000002.1"/>
</dbReference>
<name>A0A0K9XJE0_9ACTN</name>
<keyword evidence="8 11" id="KW-0238">DNA-binding</keyword>
<evidence type="ECO:0000256" key="4">
    <source>
        <dbReference type="ARBA" id="ARBA00022723"/>
    </source>
</evidence>
<keyword evidence="5 11" id="KW-0408">Iron</keyword>
<dbReference type="InterPro" id="IPR034768">
    <property type="entry name" value="4FE4S_WBL"/>
</dbReference>
<dbReference type="AlphaFoldDB" id="A0A0K9XJE0"/>
<keyword evidence="11" id="KW-0963">Cytoplasm</keyword>
<keyword evidence="3 11" id="KW-0004">4Fe-4S</keyword>
<keyword evidence="9 11" id="KW-1015">Disulfide bond</keyword>
<sequence length="203" mass="22487">MHARTTTATPASDFRRLGDQSWHDKAACSNLEPDIADRLFFPTSRARKDIAQAKALCAQCPVRRICLDAALESESFYGIRGGMTEDERRPLHHKLDYRLDGDRVAAALRGLDIHLSNAERAAVARLAYLHGFTAEQLAWTLKVSQDWATDLLRNAHNEIEDRDRYWQEAGGTDEPADDAASGTTTVPGRLGQVIDRDSLGEAA</sequence>
<dbReference type="GO" id="GO:0045892">
    <property type="term" value="P:negative regulation of DNA-templated transcription"/>
    <property type="evidence" value="ECO:0007669"/>
    <property type="project" value="TreeGrafter"/>
</dbReference>
<comment type="caution">
    <text evidence="14">The sequence shown here is derived from an EMBL/GenBank/DDBJ whole genome shotgun (WGS) entry which is preliminary data.</text>
</comment>
<evidence type="ECO:0000256" key="3">
    <source>
        <dbReference type="ARBA" id="ARBA00022485"/>
    </source>
</evidence>
<comment type="cofactor">
    <cofactor evidence="11">
        <name>[4Fe-4S] cluster</name>
        <dbReference type="ChEBI" id="CHEBI:49883"/>
    </cofactor>
    <text evidence="11">Binds 1 [4Fe-4S] cluster per subunit. Following nitrosylation of the [4Fe-4S] cluster binds 1 [4Fe-8(NO)] cluster per subunit.</text>
</comment>
<proteinExistence type="inferred from homology"/>
<gene>
    <name evidence="11" type="primary">whiB</name>
    <name evidence="14" type="ORF">AC230_02105</name>
</gene>
<evidence type="ECO:0000256" key="7">
    <source>
        <dbReference type="ARBA" id="ARBA00023015"/>
    </source>
</evidence>
<dbReference type="GO" id="GO:0005737">
    <property type="term" value="C:cytoplasm"/>
    <property type="evidence" value="ECO:0007669"/>
    <property type="project" value="UniProtKB-SubCell"/>
</dbReference>
<feature type="binding site" evidence="11">
    <location>
        <position position="28"/>
    </location>
    <ligand>
        <name>[4Fe-4S] cluster</name>
        <dbReference type="ChEBI" id="CHEBI:49883"/>
    </ligand>
</feature>
<feature type="binding site" evidence="11">
    <location>
        <position position="66"/>
    </location>
    <ligand>
        <name>[4Fe-4S] cluster</name>
        <dbReference type="ChEBI" id="CHEBI:49883"/>
    </ligand>
</feature>
<evidence type="ECO:0000259" key="13">
    <source>
        <dbReference type="PROSITE" id="PS51674"/>
    </source>
</evidence>
<evidence type="ECO:0000313" key="15">
    <source>
        <dbReference type="Proteomes" id="UP000037288"/>
    </source>
</evidence>
<evidence type="ECO:0000313" key="14">
    <source>
        <dbReference type="EMBL" id="KNB53485.1"/>
    </source>
</evidence>
<protein>
    <recommendedName>
        <fullName evidence="11">Transcriptional regulator WhiB</fullName>
    </recommendedName>
</protein>
<comment type="subcellular location">
    <subcellularLocation>
        <location evidence="1 11">Cytoplasm</location>
    </subcellularLocation>
</comment>
<accession>A0A0K9XJE0</accession>
<feature type="region of interest" description="Disordered" evidence="12">
    <location>
        <begin position="165"/>
        <end position="203"/>
    </location>
</feature>
<feature type="domain" description="4Fe-4S Wbl-type" evidence="13">
    <location>
        <begin position="27"/>
        <end position="90"/>
    </location>
</feature>
<dbReference type="Proteomes" id="UP000037288">
    <property type="component" value="Unassembled WGS sequence"/>
</dbReference>